<organism evidence="2">
    <name type="scientific">marine metagenome</name>
    <dbReference type="NCBI Taxonomy" id="408172"/>
    <lineage>
        <taxon>unclassified sequences</taxon>
        <taxon>metagenomes</taxon>
        <taxon>ecological metagenomes</taxon>
    </lineage>
</organism>
<reference evidence="2" key="1">
    <citation type="submission" date="2018-05" db="EMBL/GenBank/DDBJ databases">
        <authorList>
            <person name="Lanie J.A."/>
            <person name="Ng W.-L."/>
            <person name="Kazmierczak K.M."/>
            <person name="Andrzejewski T.M."/>
            <person name="Davidsen T.M."/>
            <person name="Wayne K.J."/>
            <person name="Tettelin H."/>
            <person name="Glass J.I."/>
            <person name="Rusch D."/>
            <person name="Podicherti R."/>
            <person name="Tsui H.-C.T."/>
            <person name="Winkler M.E."/>
        </authorList>
    </citation>
    <scope>NUCLEOTIDE SEQUENCE</scope>
</reference>
<protein>
    <recommendedName>
        <fullName evidence="3">DUF4321 domain-containing protein</fullName>
    </recommendedName>
</protein>
<evidence type="ECO:0000256" key="1">
    <source>
        <dbReference type="SAM" id="Phobius"/>
    </source>
</evidence>
<dbReference type="Pfam" id="PF14209">
    <property type="entry name" value="DUF4321"/>
    <property type="match status" value="1"/>
</dbReference>
<evidence type="ECO:0008006" key="3">
    <source>
        <dbReference type="Google" id="ProtNLM"/>
    </source>
</evidence>
<sequence length="95" mass="10216">MVKRNVSLILVGLFVGAAIGGVLGNLFGWMLPAGVVKDFFLTSLSLDIGGLAGNEMGVIILDLKIITLKFGLAMNFNFTSIIGIAAAYYILRYFR</sequence>
<evidence type="ECO:0000313" key="2">
    <source>
        <dbReference type="EMBL" id="SUZ66598.1"/>
    </source>
</evidence>
<proteinExistence type="predicted"/>
<dbReference type="AlphaFoldDB" id="A0A381PJI8"/>
<keyword evidence="1" id="KW-0472">Membrane</keyword>
<name>A0A381PJI8_9ZZZZ</name>
<feature type="transmembrane region" description="Helical" evidence="1">
    <location>
        <begin position="72"/>
        <end position="91"/>
    </location>
</feature>
<keyword evidence="1" id="KW-0812">Transmembrane</keyword>
<gene>
    <name evidence="2" type="ORF">METZ01_LOCUS19452</name>
</gene>
<keyword evidence="1" id="KW-1133">Transmembrane helix</keyword>
<dbReference type="EMBL" id="UINC01000988">
    <property type="protein sequence ID" value="SUZ66598.1"/>
    <property type="molecule type" value="Genomic_DNA"/>
</dbReference>
<dbReference type="InterPro" id="IPR025470">
    <property type="entry name" value="DUF4321"/>
</dbReference>
<feature type="transmembrane region" description="Helical" evidence="1">
    <location>
        <begin position="6"/>
        <end position="27"/>
    </location>
</feature>
<feature type="transmembrane region" description="Helical" evidence="1">
    <location>
        <begin position="39"/>
        <end position="60"/>
    </location>
</feature>
<accession>A0A381PJI8</accession>